<dbReference type="EMBL" id="JADCKC010000001">
    <property type="protein sequence ID" value="MBE5036892.1"/>
    <property type="molecule type" value="Genomic_DNA"/>
</dbReference>
<dbReference type="CDD" id="cd16926">
    <property type="entry name" value="HATPase_MutL-MLH-PMS-like"/>
    <property type="match status" value="1"/>
</dbReference>
<dbReference type="InterPro" id="IPR013507">
    <property type="entry name" value="DNA_mismatch_S5_2-like"/>
</dbReference>
<dbReference type="InterPro" id="IPR020667">
    <property type="entry name" value="DNA_mismatch_repair_MutL"/>
</dbReference>
<dbReference type="PROSITE" id="PS00058">
    <property type="entry name" value="DNA_MISMATCH_REPAIR_1"/>
    <property type="match status" value="1"/>
</dbReference>
<accession>A0ABR9R189</accession>
<evidence type="ECO:0000256" key="3">
    <source>
        <dbReference type="ARBA" id="ARBA00023204"/>
    </source>
</evidence>
<feature type="domain" description="DNA mismatch repair protein S5" evidence="7">
    <location>
        <begin position="209"/>
        <end position="327"/>
    </location>
</feature>
<evidence type="ECO:0000256" key="5">
    <source>
        <dbReference type="SAM" id="MobiDB-lite"/>
    </source>
</evidence>
<dbReference type="InterPro" id="IPR014790">
    <property type="entry name" value="MutL_C"/>
</dbReference>
<dbReference type="HAMAP" id="MF_00149">
    <property type="entry name" value="DNA_mis_repair"/>
    <property type="match status" value="1"/>
</dbReference>
<feature type="compositionally biased region" description="Low complexity" evidence="5">
    <location>
        <begin position="470"/>
        <end position="490"/>
    </location>
</feature>
<feature type="region of interest" description="Disordered" evidence="5">
    <location>
        <begin position="391"/>
        <end position="440"/>
    </location>
</feature>
<dbReference type="InterPro" id="IPR020568">
    <property type="entry name" value="Ribosomal_Su5_D2-typ_SF"/>
</dbReference>
<keyword evidence="2 4" id="KW-0227">DNA damage</keyword>
<keyword evidence="3 4" id="KW-0234">DNA repair</keyword>
<keyword evidence="8" id="KW-0540">Nuclease</keyword>
<evidence type="ECO:0000313" key="8">
    <source>
        <dbReference type="EMBL" id="MBE5036892.1"/>
    </source>
</evidence>
<dbReference type="Proteomes" id="UP000768567">
    <property type="component" value="Unassembled WGS sequence"/>
</dbReference>
<keyword evidence="8" id="KW-0255">Endonuclease</keyword>
<reference evidence="8 9" key="1">
    <citation type="submission" date="2020-10" db="EMBL/GenBank/DDBJ databases">
        <title>ChiBAC.</title>
        <authorList>
            <person name="Zenner C."/>
            <person name="Hitch T.C.A."/>
            <person name="Clavel T."/>
        </authorList>
    </citation>
    <scope>NUCLEOTIDE SEQUENCE [LARGE SCALE GENOMIC DNA]</scope>
    <source>
        <strain evidence="8 9">DSM 109015</strain>
    </source>
</reference>
<comment type="similarity">
    <text evidence="1 4">Belongs to the DNA mismatch repair MutL/HexB family.</text>
</comment>
<feature type="compositionally biased region" description="Basic and acidic residues" evidence="5">
    <location>
        <begin position="336"/>
        <end position="345"/>
    </location>
</feature>
<evidence type="ECO:0000313" key="9">
    <source>
        <dbReference type="Proteomes" id="UP000768567"/>
    </source>
</evidence>
<dbReference type="SUPFAM" id="SSF55874">
    <property type="entry name" value="ATPase domain of HSP90 chaperone/DNA topoisomerase II/histidine kinase"/>
    <property type="match status" value="1"/>
</dbReference>
<dbReference type="SMART" id="SM01340">
    <property type="entry name" value="DNA_mis_repair"/>
    <property type="match status" value="1"/>
</dbReference>
<evidence type="ECO:0000259" key="6">
    <source>
        <dbReference type="SMART" id="SM00853"/>
    </source>
</evidence>
<dbReference type="SUPFAM" id="SSF54211">
    <property type="entry name" value="Ribosomal protein S5 domain 2-like"/>
    <property type="match status" value="1"/>
</dbReference>
<dbReference type="InterPro" id="IPR038973">
    <property type="entry name" value="MutL/Mlh/Pms-like"/>
</dbReference>
<evidence type="ECO:0000259" key="7">
    <source>
        <dbReference type="SMART" id="SM01340"/>
    </source>
</evidence>
<dbReference type="InterPro" id="IPR036890">
    <property type="entry name" value="HATPase_C_sf"/>
</dbReference>
<protein>
    <recommendedName>
        <fullName evidence="4">DNA mismatch repair protein MutL</fullName>
    </recommendedName>
</protein>
<gene>
    <name evidence="4 8" type="primary">mutL</name>
    <name evidence="8" type="ORF">INF35_03720</name>
</gene>
<feature type="domain" description="MutL C-terminal dimerisation" evidence="6">
    <location>
        <begin position="549"/>
        <end position="688"/>
    </location>
</feature>
<dbReference type="InterPro" id="IPR014762">
    <property type="entry name" value="DNA_mismatch_repair_CS"/>
</dbReference>
<dbReference type="NCBIfam" id="TIGR00585">
    <property type="entry name" value="mutl"/>
    <property type="match status" value="1"/>
</dbReference>
<dbReference type="Gene3D" id="3.30.565.10">
    <property type="entry name" value="Histidine kinase-like ATPase, C-terminal domain"/>
    <property type="match status" value="1"/>
</dbReference>
<evidence type="ECO:0000256" key="4">
    <source>
        <dbReference type="HAMAP-Rule" id="MF_00149"/>
    </source>
</evidence>
<dbReference type="InterPro" id="IPR042121">
    <property type="entry name" value="MutL_C_regsub"/>
</dbReference>
<comment type="caution">
    <text evidence="8">The sequence shown here is derived from an EMBL/GenBank/DDBJ whole genome shotgun (WGS) entry which is preliminary data.</text>
</comment>
<keyword evidence="8" id="KW-0378">Hydrolase</keyword>
<dbReference type="CDD" id="cd00782">
    <property type="entry name" value="MutL_Trans"/>
    <property type="match status" value="1"/>
</dbReference>
<dbReference type="Pfam" id="PF01119">
    <property type="entry name" value="DNA_mis_repair"/>
    <property type="match status" value="1"/>
</dbReference>
<feature type="region of interest" description="Disordered" evidence="5">
    <location>
        <begin position="330"/>
        <end position="377"/>
    </location>
</feature>
<dbReference type="InterPro" id="IPR014721">
    <property type="entry name" value="Ribsml_uS5_D2-typ_fold_subgr"/>
</dbReference>
<dbReference type="PANTHER" id="PTHR10073:SF12">
    <property type="entry name" value="DNA MISMATCH REPAIR PROTEIN MLH1"/>
    <property type="match status" value="1"/>
</dbReference>
<feature type="region of interest" description="Disordered" evidence="5">
    <location>
        <begin position="469"/>
        <end position="544"/>
    </location>
</feature>
<dbReference type="Gene3D" id="3.30.230.10">
    <property type="match status" value="1"/>
</dbReference>
<dbReference type="GO" id="GO:0004519">
    <property type="term" value="F:endonuclease activity"/>
    <property type="evidence" value="ECO:0007669"/>
    <property type="project" value="UniProtKB-KW"/>
</dbReference>
<dbReference type="SMART" id="SM00853">
    <property type="entry name" value="MutL_C"/>
    <property type="match status" value="1"/>
</dbReference>
<keyword evidence="9" id="KW-1185">Reference proteome</keyword>
<dbReference type="InterPro" id="IPR037198">
    <property type="entry name" value="MutL_C_sf"/>
</dbReference>
<dbReference type="Pfam" id="PF13589">
    <property type="entry name" value="HATPase_c_3"/>
    <property type="match status" value="1"/>
</dbReference>
<sequence length="732" mass="77715">MAEIRVLDKHTSELIAAGEVVERPASVAKELLENAIDAGATKITISIRRGGIELLQIVDNGTGIEAEYIDKAFIRHATSKIKTAEDLNSIHTLGFRGEALASIASVARVEVLTRTQADEYACLYRIAGGEEQGMEPGARPVGTTITVRDLFYNTPARMKFLKKDASEGTFVADVVLHTALSHPEISFRFEREGKLQFVTPGDGKLLSAVHAAVGRDFARDLLPVEGELGVYQVTGLVTPPRACRASRGAQYFYVNGRYVKNRTMMAAMENAYKGTLMQGKFPGGVLMLTMPAELVDVNVHPAKTEIRFAREGDVFDAVYRAVRNALTTPGSGECRFSMDHGEHGKQPAQAQPAPQAPARPAAAGQGTAHHPGNTGGFATMTAAQYRAARSLTDPIPPRPVPGITAAPGQAAIHSAREDYNKAAPTAPAAQDVPAPGSIPRGASEAVLDILPDLPEEETTSAAKNLPATLPAAPAEPAPAAAPAAEEAPAPAGQPAPAPEEAPEQTSFTLEPGAGEAENAGTAPALSALPGGSPEQTTLAPAPESEPLRLVGEVFRTYIITERSGELCLIDKHAAHERILFEKLSKDYGNVPAQMLLVPVQVNLSAEEKLAVLQNQKLLEDAGIEAEDYGGATVIVRAVPADVPVDDVEDMLIELAARLAKGGDALREKTEWMLHSIACRAAVKAGDRSNPAELLALAQQILDGRVPPFCPHGRPCVLKITRKELEKQFGRIV</sequence>
<feature type="compositionally biased region" description="Low complexity" evidence="5">
    <location>
        <begin position="346"/>
        <end position="365"/>
    </location>
</feature>
<evidence type="ECO:0000256" key="1">
    <source>
        <dbReference type="ARBA" id="ARBA00006082"/>
    </source>
</evidence>
<dbReference type="InterPro" id="IPR042120">
    <property type="entry name" value="MutL_C_dimsub"/>
</dbReference>
<dbReference type="Gene3D" id="3.30.1540.20">
    <property type="entry name" value="MutL, C-terminal domain, dimerisation subdomain"/>
    <property type="match status" value="1"/>
</dbReference>
<evidence type="ECO:0000256" key="2">
    <source>
        <dbReference type="ARBA" id="ARBA00022763"/>
    </source>
</evidence>
<comment type="function">
    <text evidence="4">This protein is involved in the repair of mismatches in DNA. It is required for dam-dependent methyl-directed DNA mismatch repair. May act as a 'molecular matchmaker', a protein that promotes the formation of a stable complex between two or more DNA-binding proteins in an ATP-dependent manner without itself being part of a final effector complex.</text>
</comment>
<proteinExistence type="inferred from homology"/>
<dbReference type="PANTHER" id="PTHR10073">
    <property type="entry name" value="DNA MISMATCH REPAIR PROTEIN MLH, PMS, MUTL"/>
    <property type="match status" value="1"/>
</dbReference>
<name>A0ABR9R189_9FIRM</name>
<dbReference type="SUPFAM" id="SSF118116">
    <property type="entry name" value="DNA mismatch repair protein MutL"/>
    <property type="match status" value="1"/>
</dbReference>
<dbReference type="RefSeq" id="WP_193500169.1">
    <property type="nucleotide sequence ID" value="NZ_JADCKC010000001.1"/>
</dbReference>
<dbReference type="InterPro" id="IPR002099">
    <property type="entry name" value="MutL/Mlh/PMS"/>
</dbReference>
<organism evidence="8 9">
    <name type="scientific">Gemmiger gallinarum</name>
    <dbReference type="NCBI Taxonomy" id="2779354"/>
    <lineage>
        <taxon>Bacteria</taxon>
        <taxon>Bacillati</taxon>
        <taxon>Bacillota</taxon>
        <taxon>Clostridia</taxon>
        <taxon>Eubacteriales</taxon>
        <taxon>Gemmiger</taxon>
    </lineage>
</organism>
<dbReference type="Gene3D" id="3.30.1370.100">
    <property type="entry name" value="MutL, C-terminal domain, regulatory subdomain"/>
    <property type="match status" value="1"/>
</dbReference>
<dbReference type="Pfam" id="PF08676">
    <property type="entry name" value="MutL_C"/>
    <property type="match status" value="1"/>
</dbReference>